<dbReference type="Proteomes" id="UP000193689">
    <property type="component" value="Unassembled WGS sequence"/>
</dbReference>
<dbReference type="AlphaFoldDB" id="A0A1Y2DJ17"/>
<protein>
    <submittedName>
        <fullName evidence="1">Uncharacterized protein</fullName>
    </submittedName>
</protein>
<accession>A0A1Y2DJ17</accession>
<dbReference type="GeneID" id="63781750"/>
<dbReference type="EMBL" id="MCFJ01000014">
    <property type="protein sequence ID" value="ORY59124.1"/>
    <property type="molecule type" value="Genomic_DNA"/>
</dbReference>
<dbReference type="InParanoid" id="A0A1Y2DJ17"/>
<reference evidence="1 2" key="1">
    <citation type="submission" date="2016-07" db="EMBL/GenBank/DDBJ databases">
        <title>Pervasive Adenine N6-methylation of Active Genes in Fungi.</title>
        <authorList>
            <consortium name="DOE Joint Genome Institute"/>
            <person name="Mondo S.J."/>
            <person name="Dannebaum R.O."/>
            <person name="Kuo R.C."/>
            <person name="Labutti K."/>
            <person name="Haridas S."/>
            <person name="Kuo A."/>
            <person name="Salamov A."/>
            <person name="Ahrendt S.R."/>
            <person name="Lipzen A."/>
            <person name="Sullivan W."/>
            <person name="Andreopoulos W.B."/>
            <person name="Clum A."/>
            <person name="Lindquist E."/>
            <person name="Daum C."/>
            <person name="Ramamoorthy G.K."/>
            <person name="Gryganskyi A."/>
            <person name="Culley D."/>
            <person name="Magnuson J.K."/>
            <person name="James T.Y."/>
            <person name="O'Malley M.A."/>
            <person name="Stajich J.E."/>
            <person name="Spatafora J.W."/>
            <person name="Visel A."/>
            <person name="Grigoriev I.V."/>
        </authorList>
    </citation>
    <scope>NUCLEOTIDE SEQUENCE [LARGE SCALE GENOMIC DNA]</scope>
    <source>
        <strain evidence="1 2">CBS 129021</strain>
    </source>
</reference>
<evidence type="ECO:0000313" key="1">
    <source>
        <dbReference type="EMBL" id="ORY59124.1"/>
    </source>
</evidence>
<keyword evidence="2" id="KW-1185">Reference proteome</keyword>
<dbReference type="RefSeq" id="XP_040711818.1">
    <property type="nucleotide sequence ID" value="XM_040865538.1"/>
</dbReference>
<gene>
    <name evidence="1" type="ORF">BCR38DRAFT_64688</name>
</gene>
<comment type="caution">
    <text evidence="1">The sequence shown here is derived from an EMBL/GenBank/DDBJ whole genome shotgun (WGS) entry which is preliminary data.</text>
</comment>
<name>A0A1Y2DJ17_9PEZI</name>
<proteinExistence type="predicted"/>
<evidence type="ECO:0000313" key="2">
    <source>
        <dbReference type="Proteomes" id="UP000193689"/>
    </source>
</evidence>
<sequence>MDFESPISRHENYERFYARVMSCLLRWEDASTILGHRDPGRGYPGCGYSNTYLPGFLFHCLWLFALVHENLQILRSCSWCMLRSFSETDE</sequence>
<organism evidence="1 2">
    <name type="scientific">Pseudomassariella vexata</name>
    <dbReference type="NCBI Taxonomy" id="1141098"/>
    <lineage>
        <taxon>Eukaryota</taxon>
        <taxon>Fungi</taxon>
        <taxon>Dikarya</taxon>
        <taxon>Ascomycota</taxon>
        <taxon>Pezizomycotina</taxon>
        <taxon>Sordariomycetes</taxon>
        <taxon>Xylariomycetidae</taxon>
        <taxon>Amphisphaeriales</taxon>
        <taxon>Pseudomassariaceae</taxon>
        <taxon>Pseudomassariella</taxon>
    </lineage>
</organism>